<protein>
    <submittedName>
        <fullName evidence="1">A nuclease family of the HNH/ENDO VII superfamily with conserved AHH</fullName>
    </submittedName>
</protein>
<dbReference type="RefSeq" id="WP_093277818.1">
    <property type="nucleotide sequence ID" value="NZ_FNDD01000028.1"/>
</dbReference>
<dbReference type="OrthoDB" id="5885646at2"/>
<organism evidence="1 2">
    <name type="scientific">Vibrio xiamenensis</name>
    <dbReference type="NCBI Taxonomy" id="861298"/>
    <lineage>
        <taxon>Bacteria</taxon>
        <taxon>Pseudomonadati</taxon>
        <taxon>Pseudomonadota</taxon>
        <taxon>Gammaproteobacteria</taxon>
        <taxon>Vibrionales</taxon>
        <taxon>Vibrionaceae</taxon>
        <taxon>Vibrio</taxon>
    </lineage>
</organism>
<dbReference type="STRING" id="861298.SAMN04488136_12841"/>
<gene>
    <name evidence="1" type="ORF">SAMN04488136_12841</name>
</gene>
<dbReference type="AlphaFoldDB" id="A0A1G8F3U6"/>
<dbReference type="Proteomes" id="UP000198854">
    <property type="component" value="Unassembled WGS sequence"/>
</dbReference>
<keyword evidence="2" id="KW-1185">Reference proteome</keyword>
<accession>A0A1G8F3U6</accession>
<evidence type="ECO:0000313" key="2">
    <source>
        <dbReference type="Proteomes" id="UP000198854"/>
    </source>
</evidence>
<reference evidence="1 2" key="1">
    <citation type="submission" date="2016-10" db="EMBL/GenBank/DDBJ databases">
        <authorList>
            <person name="de Groot N.N."/>
        </authorList>
    </citation>
    <scope>NUCLEOTIDE SEQUENCE [LARGE SCALE GENOMIC DNA]</scope>
    <source>
        <strain evidence="1 2">CGMCC 1.10228</strain>
    </source>
</reference>
<proteinExistence type="predicted"/>
<name>A0A1G8F3U6_9VIBR</name>
<dbReference type="InterPro" id="IPR032871">
    <property type="entry name" value="AHH_dom_containing"/>
</dbReference>
<evidence type="ECO:0000313" key="1">
    <source>
        <dbReference type="EMBL" id="SDH76815.1"/>
    </source>
</evidence>
<sequence length="257" mass="29194">MAPKKSNSSTVNSHNLIEGSGSKLAAQIRTKNNYGPNFKKHPWADSRVDSDQCGLEAHHIITTKNLNTRNWKKYRRAYEYDINSWENGVMFPSEPDVACQACTHVHRSHHSGGLDFTKVQSKYWKKDSPEKEINDNVASYLRALDYKYIKSVFSDIDSIKQNAVSKVYCKPGNKEKFSLHMNQKSKDILAKLNSFLYTISTFGHDYSPASKVGCAGGKSENKSKNRSYCEHRINKTSHGIFNHADNEIKNRTLKVGE</sequence>
<dbReference type="EMBL" id="FNDD01000028">
    <property type="protein sequence ID" value="SDH76815.1"/>
    <property type="molecule type" value="Genomic_DNA"/>
</dbReference>
<dbReference type="Pfam" id="PF14412">
    <property type="entry name" value="AHH"/>
    <property type="match status" value="1"/>
</dbReference>